<reference evidence="1 2" key="1">
    <citation type="journal article" date="2020" name="Phytopathology">
        <title>Genome Sequence Resources of Colletotrichum truncatum, C. plurivorum, C. musicola, and C. sojae: Four Species Pathogenic to Soybean (Glycine max).</title>
        <authorList>
            <person name="Rogerio F."/>
            <person name="Boufleur T.R."/>
            <person name="Ciampi-Guillardi M."/>
            <person name="Sukno S.A."/>
            <person name="Thon M.R."/>
            <person name="Massola Junior N.S."/>
            <person name="Baroncelli R."/>
        </authorList>
    </citation>
    <scope>NUCLEOTIDE SEQUENCE [LARGE SCALE GENOMIC DNA]</scope>
    <source>
        <strain evidence="1 2">CMES1059</strain>
    </source>
</reference>
<accession>A0ACC3ZGR3</accession>
<sequence length="140" mass="14774">MSHSAPQPPKSEAYTTASNPTTRNPVENAAAQGSEASARDATLGRTAFPSSQSQKADDAVPSSLGWGVHSSGPVSETEKRNTVYSDRAAREGPENANVEAEQLETFAEGKVADAVDRKSGGQKVPGQELHFDDYADGLER</sequence>
<evidence type="ECO:0000313" key="1">
    <source>
        <dbReference type="EMBL" id="KAL0943295.1"/>
    </source>
</evidence>
<proteinExistence type="predicted"/>
<organism evidence="1 2">
    <name type="scientific">Colletotrichum truncatum</name>
    <name type="common">Anthracnose fungus</name>
    <name type="synonym">Colletotrichum capsici</name>
    <dbReference type="NCBI Taxonomy" id="5467"/>
    <lineage>
        <taxon>Eukaryota</taxon>
        <taxon>Fungi</taxon>
        <taxon>Dikarya</taxon>
        <taxon>Ascomycota</taxon>
        <taxon>Pezizomycotina</taxon>
        <taxon>Sordariomycetes</taxon>
        <taxon>Hypocreomycetidae</taxon>
        <taxon>Glomerellales</taxon>
        <taxon>Glomerellaceae</taxon>
        <taxon>Colletotrichum</taxon>
        <taxon>Colletotrichum truncatum species complex</taxon>
    </lineage>
</organism>
<dbReference type="EMBL" id="VUJX02000001">
    <property type="protein sequence ID" value="KAL0943295.1"/>
    <property type="molecule type" value="Genomic_DNA"/>
</dbReference>
<protein>
    <submittedName>
        <fullName evidence="1">Uncharacterized protein</fullName>
    </submittedName>
</protein>
<evidence type="ECO:0000313" key="2">
    <source>
        <dbReference type="Proteomes" id="UP000805649"/>
    </source>
</evidence>
<comment type="caution">
    <text evidence="1">The sequence shown here is derived from an EMBL/GenBank/DDBJ whole genome shotgun (WGS) entry which is preliminary data.</text>
</comment>
<dbReference type="Proteomes" id="UP000805649">
    <property type="component" value="Unassembled WGS sequence"/>
</dbReference>
<keyword evidence="2" id="KW-1185">Reference proteome</keyword>
<name>A0ACC3ZGR3_COLTU</name>
<gene>
    <name evidence="1" type="ORF">CTRU02_201181</name>
</gene>